<dbReference type="Proteomes" id="UP001060085">
    <property type="component" value="Linkage Group LG08"/>
</dbReference>
<reference evidence="2" key="1">
    <citation type="journal article" date="2023" name="Nat. Plants">
        <title>Single-cell RNA sequencing provides a high-resolution roadmap for understanding the multicellular compartmentation of specialized metabolism.</title>
        <authorList>
            <person name="Sun S."/>
            <person name="Shen X."/>
            <person name="Li Y."/>
            <person name="Li Y."/>
            <person name="Wang S."/>
            <person name="Li R."/>
            <person name="Zhang H."/>
            <person name="Shen G."/>
            <person name="Guo B."/>
            <person name="Wei J."/>
            <person name="Xu J."/>
            <person name="St-Pierre B."/>
            <person name="Chen S."/>
            <person name="Sun C."/>
        </authorList>
    </citation>
    <scope>NUCLEOTIDE SEQUENCE [LARGE SCALE GENOMIC DNA]</scope>
</reference>
<evidence type="ECO:0000313" key="1">
    <source>
        <dbReference type="EMBL" id="KAI5650312.1"/>
    </source>
</evidence>
<dbReference type="EMBL" id="CM044708">
    <property type="protein sequence ID" value="KAI5650312.1"/>
    <property type="molecule type" value="Genomic_DNA"/>
</dbReference>
<accession>A0ACB9ZVR2</accession>
<evidence type="ECO:0000313" key="2">
    <source>
        <dbReference type="Proteomes" id="UP001060085"/>
    </source>
</evidence>
<keyword evidence="2" id="KW-1185">Reference proteome</keyword>
<proteinExistence type="predicted"/>
<sequence>MSMIAGSRQKRLEKSHPPTNPTQRKKANNDGWEQTGPADGVPQDPILVHSYSGHVAGSIWCGQDRCILKSRSRYVFVTGWTPSDPAVVKFVGETGLSYLRSCMFQHPNSSLLSAFVERWPLDTYSFHMP</sequence>
<organism evidence="1 2">
    <name type="scientific">Catharanthus roseus</name>
    <name type="common">Madagascar periwinkle</name>
    <name type="synonym">Vinca rosea</name>
    <dbReference type="NCBI Taxonomy" id="4058"/>
    <lineage>
        <taxon>Eukaryota</taxon>
        <taxon>Viridiplantae</taxon>
        <taxon>Streptophyta</taxon>
        <taxon>Embryophyta</taxon>
        <taxon>Tracheophyta</taxon>
        <taxon>Spermatophyta</taxon>
        <taxon>Magnoliopsida</taxon>
        <taxon>eudicotyledons</taxon>
        <taxon>Gunneridae</taxon>
        <taxon>Pentapetalae</taxon>
        <taxon>asterids</taxon>
        <taxon>lamiids</taxon>
        <taxon>Gentianales</taxon>
        <taxon>Apocynaceae</taxon>
        <taxon>Rauvolfioideae</taxon>
        <taxon>Vinceae</taxon>
        <taxon>Catharanthinae</taxon>
        <taxon>Catharanthus</taxon>
    </lineage>
</organism>
<protein>
    <submittedName>
        <fullName evidence="1">Uncharacterized protein</fullName>
    </submittedName>
</protein>
<name>A0ACB9ZVR2_CATRO</name>
<comment type="caution">
    <text evidence="1">The sequence shown here is derived from an EMBL/GenBank/DDBJ whole genome shotgun (WGS) entry which is preliminary data.</text>
</comment>
<gene>
    <name evidence="1" type="ORF">M9H77_36317</name>
</gene>